<comment type="caution">
    <text evidence="2">The sequence shown here is derived from an EMBL/GenBank/DDBJ whole genome shotgun (WGS) entry which is preliminary data.</text>
</comment>
<dbReference type="InterPro" id="IPR027485">
    <property type="entry name" value="AMMECR1_N"/>
</dbReference>
<sequence length="461" mass="50813">MSVQIAVMVPHPPLIIPDVGKGEERGIAATIRAYEAAMQQVASHHPDTVVILSPHAHMYADYFHLSPGASASGDFREFGAPQVKISAAYDTEFVQALSSLAKEKGVSAGTLGERRRWLDHGTMIPLWFLNHYDQGYKVVRIGLSGLALSMHYRLGQCIRETAHRLGRKVAVIASGDLSHRLKPDGPYGFRPEGPEYDQRIMTIMREAAFGQLFSFTESFCEKAGECGHRAFVIMAGALDATAVHARQLSYEGPFGVGYGVCVYESKGEDAHRDFLAQHIRELKKTIDARRGREDAYVRLARRSVEHYVRHGTSCARPADLPAEMRQSAGVFVSLKQEGQLRGCIGTITAQQHDIAQEIIANAISACSSDPRFPPVSEAELDTLEYSVDVLGEPQRIASEAELDVRRYGVIVSDGYRRGLLLPDLDGIDTPAEQVRIARKKGGIAENAKDITLARFEVVRHH</sequence>
<dbReference type="NCBIfam" id="TIGR04335">
    <property type="entry name" value="AmmeMemoSam_A"/>
    <property type="match status" value="1"/>
</dbReference>
<dbReference type="Pfam" id="PF02900">
    <property type="entry name" value="LigB"/>
    <property type="match status" value="1"/>
</dbReference>
<dbReference type="EMBL" id="DWWM01000021">
    <property type="protein sequence ID" value="HJC36139.1"/>
    <property type="molecule type" value="Genomic_DNA"/>
</dbReference>
<organism evidence="2 3">
    <name type="scientific">Candidatus Merdibacter merdavium</name>
    <dbReference type="NCBI Taxonomy" id="2838692"/>
    <lineage>
        <taxon>Bacteria</taxon>
        <taxon>Bacillati</taxon>
        <taxon>Bacillota</taxon>
        <taxon>Erysipelotrichia</taxon>
        <taxon>Erysipelotrichales</taxon>
        <taxon>Erysipelotrichaceae</taxon>
        <taxon>Merdibacter</taxon>
    </lineage>
</organism>
<dbReference type="Pfam" id="PF01871">
    <property type="entry name" value="AMMECR1"/>
    <property type="match status" value="1"/>
</dbReference>
<evidence type="ECO:0000259" key="1">
    <source>
        <dbReference type="PROSITE" id="PS51112"/>
    </source>
</evidence>
<evidence type="ECO:0000313" key="3">
    <source>
        <dbReference type="Proteomes" id="UP000823896"/>
    </source>
</evidence>
<dbReference type="Gene3D" id="3.40.830.10">
    <property type="entry name" value="LigB-like"/>
    <property type="match status" value="1"/>
</dbReference>
<dbReference type="GO" id="GO:0016702">
    <property type="term" value="F:oxidoreductase activity, acting on single donors with incorporation of molecular oxygen, incorporation of two atoms of oxygen"/>
    <property type="evidence" value="ECO:0007669"/>
    <property type="project" value="UniProtKB-ARBA"/>
</dbReference>
<dbReference type="PANTHER" id="PTHR13016:SF0">
    <property type="entry name" value="AMME SYNDROME CANDIDATE GENE 1 PROTEIN"/>
    <property type="match status" value="1"/>
</dbReference>
<dbReference type="InterPro" id="IPR002733">
    <property type="entry name" value="AMMECR1_domain"/>
</dbReference>
<dbReference type="GO" id="GO:0008198">
    <property type="term" value="F:ferrous iron binding"/>
    <property type="evidence" value="ECO:0007669"/>
    <property type="project" value="InterPro"/>
</dbReference>
<dbReference type="InterPro" id="IPR004183">
    <property type="entry name" value="Xdiol_dOase_suB"/>
</dbReference>
<protein>
    <submittedName>
        <fullName evidence="2">AmmeMemoRadiSam system protein A</fullName>
    </submittedName>
</protein>
<dbReference type="InterPro" id="IPR027623">
    <property type="entry name" value="AmmeMemoSam_A"/>
</dbReference>
<gene>
    <name evidence="2" type="primary">amrA</name>
    <name evidence="2" type="ORF">H9702_03295</name>
</gene>
<proteinExistence type="predicted"/>
<dbReference type="InterPro" id="IPR023473">
    <property type="entry name" value="AMMECR1"/>
</dbReference>
<dbReference type="SUPFAM" id="SSF53213">
    <property type="entry name" value="LigB-like"/>
    <property type="match status" value="1"/>
</dbReference>
<dbReference type="PROSITE" id="PS51112">
    <property type="entry name" value="AMMECR1"/>
    <property type="match status" value="1"/>
</dbReference>
<reference evidence="2" key="1">
    <citation type="journal article" date="2021" name="PeerJ">
        <title>Extensive microbial diversity within the chicken gut microbiome revealed by metagenomics and culture.</title>
        <authorList>
            <person name="Gilroy R."/>
            <person name="Ravi A."/>
            <person name="Getino M."/>
            <person name="Pursley I."/>
            <person name="Horton D.L."/>
            <person name="Alikhan N.F."/>
            <person name="Baker D."/>
            <person name="Gharbi K."/>
            <person name="Hall N."/>
            <person name="Watson M."/>
            <person name="Adriaenssens E.M."/>
            <person name="Foster-Nyarko E."/>
            <person name="Jarju S."/>
            <person name="Secka A."/>
            <person name="Antonio M."/>
            <person name="Oren A."/>
            <person name="Chaudhuri R.R."/>
            <person name="La Ragione R."/>
            <person name="Hildebrand F."/>
            <person name="Pallen M.J."/>
        </authorList>
    </citation>
    <scope>NUCLEOTIDE SEQUENCE</scope>
    <source>
        <strain evidence="2">CHK187-11901</strain>
    </source>
</reference>
<dbReference type="CDD" id="cd07951">
    <property type="entry name" value="ED_3B_N_AMMECR1"/>
    <property type="match status" value="1"/>
</dbReference>
<name>A0A9D2NQL4_9FIRM</name>
<dbReference type="SUPFAM" id="SSF143447">
    <property type="entry name" value="AMMECR1-like"/>
    <property type="match status" value="1"/>
</dbReference>
<accession>A0A9D2NQL4</accession>
<dbReference type="Gene3D" id="3.30.700.20">
    <property type="entry name" value="Hypothetical protein ph0010, domain 1"/>
    <property type="match status" value="1"/>
</dbReference>
<dbReference type="Proteomes" id="UP000823896">
    <property type="component" value="Unassembled WGS sequence"/>
</dbReference>
<dbReference type="NCBIfam" id="TIGR04336">
    <property type="entry name" value="AmmeMemoSam_B"/>
    <property type="match status" value="1"/>
</dbReference>
<reference evidence="2" key="2">
    <citation type="submission" date="2021-04" db="EMBL/GenBank/DDBJ databases">
        <authorList>
            <person name="Gilroy R."/>
        </authorList>
    </citation>
    <scope>NUCLEOTIDE SEQUENCE</scope>
    <source>
        <strain evidence="2">CHK187-11901</strain>
    </source>
</reference>
<evidence type="ECO:0000313" key="2">
    <source>
        <dbReference type="EMBL" id="HJC36139.1"/>
    </source>
</evidence>
<dbReference type="NCBIfam" id="TIGR00296">
    <property type="entry name" value="TIGR00296 family protein"/>
    <property type="match status" value="1"/>
</dbReference>
<dbReference type="InterPro" id="IPR036071">
    <property type="entry name" value="AMMECR1_dom_sf"/>
</dbReference>
<feature type="domain" description="AMMECR1" evidence="1">
    <location>
        <begin position="291"/>
        <end position="461"/>
    </location>
</feature>
<dbReference type="PANTHER" id="PTHR13016">
    <property type="entry name" value="AMMECR1 HOMOLOG"/>
    <property type="match status" value="1"/>
</dbReference>
<dbReference type="AlphaFoldDB" id="A0A9D2NQL4"/>